<protein>
    <submittedName>
        <fullName evidence="2">Uncharacterized protein</fullName>
    </submittedName>
</protein>
<accession>A0AAD7FB42</accession>
<keyword evidence="1" id="KW-1133">Transmembrane helix</keyword>
<evidence type="ECO:0000313" key="3">
    <source>
        <dbReference type="Proteomes" id="UP001221142"/>
    </source>
</evidence>
<feature type="transmembrane region" description="Helical" evidence="1">
    <location>
        <begin position="96"/>
        <end position="114"/>
    </location>
</feature>
<proteinExistence type="predicted"/>
<feature type="transmembrane region" description="Helical" evidence="1">
    <location>
        <begin position="187"/>
        <end position="208"/>
    </location>
</feature>
<feature type="transmembrane region" description="Helical" evidence="1">
    <location>
        <begin position="71"/>
        <end position="90"/>
    </location>
</feature>
<sequence length="353" mass="38684">MSSSSMAIGSVETCIQTMQIGYLVTMTEMFFRLLRCVLYPGAYVVLFGFYMKILLKPREFQKNPFLHSTTIALFGLSTIHLSLLLAIAALENRANIFLIADLLDPALAPALFAEDKSMAGTALVKAAFGIYVTSNVVADGIFVFRCYAIWLFRIKIVVIPTLCTIAVAFFGYWHIIRPGGQVQGFSLLTLPILISLATTILLMILSGVSLDHRSVYELIVIQRDESGGWHAERAKYWDTGPDGTTLLESGALYYAGAVIVAILSMLFYNRSASLMSAAISAQLVGIAPTLIAVRVGLNRSVESVDSFAIAVQRPRRQLSSVDFHISTTEPVQQPGVIYLRPESITEVQKIATV</sequence>
<organism evidence="2 3">
    <name type="scientific">Roridomyces roridus</name>
    <dbReference type="NCBI Taxonomy" id="1738132"/>
    <lineage>
        <taxon>Eukaryota</taxon>
        <taxon>Fungi</taxon>
        <taxon>Dikarya</taxon>
        <taxon>Basidiomycota</taxon>
        <taxon>Agaricomycotina</taxon>
        <taxon>Agaricomycetes</taxon>
        <taxon>Agaricomycetidae</taxon>
        <taxon>Agaricales</taxon>
        <taxon>Marasmiineae</taxon>
        <taxon>Mycenaceae</taxon>
        <taxon>Roridomyces</taxon>
    </lineage>
</organism>
<feature type="transmembrane region" description="Helical" evidence="1">
    <location>
        <begin position="126"/>
        <end position="150"/>
    </location>
</feature>
<keyword evidence="1" id="KW-0472">Membrane</keyword>
<dbReference type="AlphaFoldDB" id="A0AAD7FB42"/>
<comment type="caution">
    <text evidence="2">The sequence shown here is derived from an EMBL/GenBank/DDBJ whole genome shotgun (WGS) entry which is preliminary data.</text>
</comment>
<reference evidence="2" key="1">
    <citation type="submission" date="2023-03" db="EMBL/GenBank/DDBJ databases">
        <title>Massive genome expansion in bonnet fungi (Mycena s.s.) driven by repeated elements and novel gene families across ecological guilds.</title>
        <authorList>
            <consortium name="Lawrence Berkeley National Laboratory"/>
            <person name="Harder C.B."/>
            <person name="Miyauchi S."/>
            <person name="Viragh M."/>
            <person name="Kuo A."/>
            <person name="Thoen E."/>
            <person name="Andreopoulos B."/>
            <person name="Lu D."/>
            <person name="Skrede I."/>
            <person name="Drula E."/>
            <person name="Henrissat B."/>
            <person name="Morin E."/>
            <person name="Kohler A."/>
            <person name="Barry K."/>
            <person name="LaButti K."/>
            <person name="Morin E."/>
            <person name="Salamov A."/>
            <person name="Lipzen A."/>
            <person name="Mereny Z."/>
            <person name="Hegedus B."/>
            <person name="Baldrian P."/>
            <person name="Stursova M."/>
            <person name="Weitz H."/>
            <person name="Taylor A."/>
            <person name="Grigoriev I.V."/>
            <person name="Nagy L.G."/>
            <person name="Martin F."/>
            <person name="Kauserud H."/>
        </authorList>
    </citation>
    <scope>NUCLEOTIDE SEQUENCE</scope>
    <source>
        <strain evidence="2">9284</strain>
    </source>
</reference>
<name>A0AAD7FB42_9AGAR</name>
<feature type="transmembrane region" description="Helical" evidence="1">
    <location>
        <begin position="156"/>
        <end position="175"/>
    </location>
</feature>
<dbReference type="EMBL" id="JARKIF010000028">
    <property type="protein sequence ID" value="KAJ7613380.1"/>
    <property type="molecule type" value="Genomic_DNA"/>
</dbReference>
<keyword evidence="3" id="KW-1185">Reference proteome</keyword>
<dbReference type="Proteomes" id="UP001221142">
    <property type="component" value="Unassembled WGS sequence"/>
</dbReference>
<feature type="transmembrane region" description="Helical" evidence="1">
    <location>
        <begin position="29"/>
        <end position="50"/>
    </location>
</feature>
<evidence type="ECO:0000313" key="2">
    <source>
        <dbReference type="EMBL" id="KAJ7613380.1"/>
    </source>
</evidence>
<feature type="transmembrane region" description="Helical" evidence="1">
    <location>
        <begin position="251"/>
        <end position="268"/>
    </location>
</feature>
<evidence type="ECO:0000256" key="1">
    <source>
        <dbReference type="SAM" id="Phobius"/>
    </source>
</evidence>
<keyword evidence="1" id="KW-0812">Transmembrane</keyword>
<gene>
    <name evidence="2" type="ORF">FB45DRAFT_1036320</name>
</gene>